<reference evidence="2" key="1">
    <citation type="journal article" date="2019" name="Environ. Microbiol.">
        <title>Fungal ecological strategies reflected in gene transcription - a case study of two litter decomposers.</title>
        <authorList>
            <person name="Barbi F."/>
            <person name="Kohler A."/>
            <person name="Barry K."/>
            <person name="Baskaran P."/>
            <person name="Daum C."/>
            <person name="Fauchery L."/>
            <person name="Ihrmark K."/>
            <person name="Kuo A."/>
            <person name="LaButti K."/>
            <person name="Lipzen A."/>
            <person name="Morin E."/>
            <person name="Grigoriev I.V."/>
            <person name="Henrissat B."/>
            <person name="Lindahl B."/>
            <person name="Martin F."/>
        </authorList>
    </citation>
    <scope>NUCLEOTIDE SEQUENCE</scope>
    <source>
        <strain evidence="2">JB14</strain>
    </source>
</reference>
<gene>
    <name evidence="2" type="ORF">BT96DRAFT_1025505</name>
</gene>
<keyword evidence="3" id="KW-1185">Reference proteome</keyword>
<dbReference type="EMBL" id="ML769748">
    <property type="protein sequence ID" value="KAE9388368.1"/>
    <property type="molecule type" value="Genomic_DNA"/>
</dbReference>
<dbReference type="AlphaFoldDB" id="A0A6A4GRT5"/>
<proteinExistence type="predicted"/>
<sequence>MKSDMMYDLATVSYELWFAASISIAEWSPGLYNSSTSFTWRGLHSKQRYSSESVAYRHHDEYHIKYSIQYHEENVFDHSCIEGGITFPAMEDGWTASPTASNHHPHPSGSIHHVNGGNLSESMMGTSRPPSPNTRRPILALEVPLIRVVLFASPLLLCINDYTPLR</sequence>
<evidence type="ECO:0000313" key="3">
    <source>
        <dbReference type="Proteomes" id="UP000799118"/>
    </source>
</evidence>
<evidence type="ECO:0000313" key="2">
    <source>
        <dbReference type="EMBL" id="KAE9388368.1"/>
    </source>
</evidence>
<accession>A0A6A4GRT5</accession>
<protein>
    <submittedName>
        <fullName evidence="2">Uncharacterized protein</fullName>
    </submittedName>
</protein>
<evidence type="ECO:0000256" key="1">
    <source>
        <dbReference type="SAM" id="MobiDB-lite"/>
    </source>
</evidence>
<dbReference type="Proteomes" id="UP000799118">
    <property type="component" value="Unassembled WGS sequence"/>
</dbReference>
<feature type="region of interest" description="Disordered" evidence="1">
    <location>
        <begin position="97"/>
        <end position="135"/>
    </location>
</feature>
<name>A0A6A4GRT5_9AGAR</name>
<organism evidence="2 3">
    <name type="scientific">Gymnopus androsaceus JB14</name>
    <dbReference type="NCBI Taxonomy" id="1447944"/>
    <lineage>
        <taxon>Eukaryota</taxon>
        <taxon>Fungi</taxon>
        <taxon>Dikarya</taxon>
        <taxon>Basidiomycota</taxon>
        <taxon>Agaricomycotina</taxon>
        <taxon>Agaricomycetes</taxon>
        <taxon>Agaricomycetidae</taxon>
        <taxon>Agaricales</taxon>
        <taxon>Marasmiineae</taxon>
        <taxon>Omphalotaceae</taxon>
        <taxon>Gymnopus</taxon>
    </lineage>
</organism>